<comment type="function">
    <text evidence="9 10">Involved in unsaturated fatty acids biosynthesis. Catalyzes the dehydration of short chain beta-hydroxyacyl-ACPs and long chain saturated and unsaturated beta-hydroxyacyl-ACPs.</text>
</comment>
<dbReference type="GO" id="GO:0019171">
    <property type="term" value="F:(3R)-hydroxyacyl-[acyl-carrier-protein] dehydratase activity"/>
    <property type="evidence" value="ECO:0007669"/>
    <property type="project" value="UniProtKB-EC"/>
</dbReference>
<dbReference type="EC" id="4.2.1.59" evidence="10"/>
<evidence type="ECO:0000256" key="2">
    <source>
        <dbReference type="ARBA" id="ARBA00004496"/>
    </source>
</evidence>
<evidence type="ECO:0000256" key="8">
    <source>
        <dbReference type="ARBA" id="ARBA00023239"/>
    </source>
</evidence>
<proteinExistence type="inferred from homology"/>
<keyword evidence="5 10" id="KW-0444">Lipid biosynthesis</keyword>
<evidence type="ECO:0000313" key="12">
    <source>
        <dbReference type="Proteomes" id="UP000051291"/>
    </source>
</evidence>
<dbReference type="PANTHER" id="PTHR30272">
    <property type="entry name" value="3-HYDROXYACYL-[ACYL-CARRIER-PROTEIN] DEHYDRATASE"/>
    <property type="match status" value="1"/>
</dbReference>
<comment type="subcellular location">
    <subcellularLocation>
        <location evidence="2 10">Cytoplasm</location>
    </subcellularLocation>
</comment>
<dbReference type="PATRIC" id="fig|1423820.4.peg.917"/>
<dbReference type="FunFam" id="3.10.129.10:FF:000001">
    <property type="entry name" value="3-hydroxyacyl-[acyl-carrier-protein] dehydratase FabZ"/>
    <property type="match status" value="1"/>
</dbReference>
<dbReference type="STRING" id="1423820.FC64_GL000895"/>
<gene>
    <name evidence="10" type="primary">fabZ</name>
    <name evidence="11" type="ORF">FC64_GL000895</name>
</gene>
<accession>A0A0R1ZLM8</accession>
<dbReference type="Proteomes" id="UP000051291">
    <property type="component" value="Unassembled WGS sequence"/>
</dbReference>
<keyword evidence="6 10" id="KW-0441">Lipid A biosynthesis</keyword>
<name>A0A0R1ZLM8_9LACO</name>
<keyword evidence="8 10" id="KW-0456">Lyase</keyword>
<dbReference type="NCBIfam" id="NF000582">
    <property type="entry name" value="PRK00006.1"/>
    <property type="match status" value="1"/>
</dbReference>
<dbReference type="AlphaFoldDB" id="A0A0R1ZLM8"/>
<dbReference type="EMBL" id="AYYZ01000029">
    <property type="protein sequence ID" value="KRM51708.1"/>
    <property type="molecule type" value="Genomic_DNA"/>
</dbReference>
<dbReference type="Gene3D" id="3.10.129.10">
    <property type="entry name" value="Hotdog Thioesterase"/>
    <property type="match status" value="1"/>
</dbReference>
<keyword evidence="12" id="KW-1185">Reference proteome</keyword>
<dbReference type="NCBIfam" id="TIGR01750">
    <property type="entry name" value="fabZ"/>
    <property type="match status" value="1"/>
</dbReference>
<dbReference type="GO" id="GO:0006633">
    <property type="term" value="P:fatty acid biosynthetic process"/>
    <property type="evidence" value="ECO:0007669"/>
    <property type="project" value="UniProtKB-UniRule"/>
</dbReference>
<evidence type="ECO:0000256" key="1">
    <source>
        <dbReference type="ARBA" id="ARBA00001055"/>
    </source>
</evidence>
<dbReference type="CDD" id="cd01288">
    <property type="entry name" value="FabZ"/>
    <property type="match status" value="1"/>
</dbReference>
<keyword evidence="7 10" id="KW-0443">Lipid metabolism</keyword>
<dbReference type="InterPro" id="IPR010084">
    <property type="entry name" value="FabZ"/>
</dbReference>
<evidence type="ECO:0000256" key="6">
    <source>
        <dbReference type="ARBA" id="ARBA00022556"/>
    </source>
</evidence>
<evidence type="ECO:0000256" key="7">
    <source>
        <dbReference type="ARBA" id="ARBA00023098"/>
    </source>
</evidence>
<dbReference type="InterPro" id="IPR029069">
    <property type="entry name" value="HotDog_dom_sf"/>
</dbReference>
<evidence type="ECO:0000256" key="5">
    <source>
        <dbReference type="ARBA" id="ARBA00022516"/>
    </source>
</evidence>
<protein>
    <recommendedName>
        <fullName evidence="10">3-hydroxyacyl-[acyl-carrier-protein] dehydratase FabZ</fullName>
        <ecNumber evidence="10">4.2.1.59</ecNumber>
    </recommendedName>
    <alternativeName>
        <fullName evidence="10">(3R)-hydroxymyristoyl-[acyl-carrier-protein] dehydratase</fullName>
        <shortName evidence="10">(3R)-hydroxymyristoyl-ACP dehydrase</shortName>
    </alternativeName>
    <alternativeName>
        <fullName evidence="10">Beta-hydroxyacyl-ACP dehydratase</fullName>
    </alternativeName>
</protein>
<evidence type="ECO:0000256" key="3">
    <source>
        <dbReference type="ARBA" id="ARBA00009174"/>
    </source>
</evidence>
<dbReference type="SUPFAM" id="SSF54637">
    <property type="entry name" value="Thioesterase/thiol ester dehydrase-isomerase"/>
    <property type="match status" value="1"/>
</dbReference>
<evidence type="ECO:0000256" key="10">
    <source>
        <dbReference type="HAMAP-Rule" id="MF_00406"/>
    </source>
</evidence>
<dbReference type="HAMAP" id="MF_00406">
    <property type="entry name" value="FabZ"/>
    <property type="match status" value="1"/>
</dbReference>
<evidence type="ECO:0000313" key="11">
    <source>
        <dbReference type="EMBL" id="KRM51708.1"/>
    </source>
</evidence>
<organism evidence="11 12">
    <name type="scientific">Ligilactobacillus araffinosus DSM 20653</name>
    <dbReference type="NCBI Taxonomy" id="1423820"/>
    <lineage>
        <taxon>Bacteria</taxon>
        <taxon>Bacillati</taxon>
        <taxon>Bacillota</taxon>
        <taxon>Bacilli</taxon>
        <taxon>Lactobacillales</taxon>
        <taxon>Lactobacillaceae</taxon>
        <taxon>Ligilactobacillus</taxon>
    </lineage>
</organism>
<dbReference type="Pfam" id="PF07977">
    <property type="entry name" value="FabA"/>
    <property type="match status" value="1"/>
</dbReference>
<evidence type="ECO:0000256" key="4">
    <source>
        <dbReference type="ARBA" id="ARBA00022490"/>
    </source>
</evidence>
<comment type="caution">
    <text evidence="11">The sequence shown here is derived from an EMBL/GenBank/DDBJ whole genome shotgun (WGS) entry which is preliminary data.</text>
</comment>
<sequence>MKYGLYIEYFDIRNKSRGDFMKVMDAQEIMKIIPNRYPICYVDYVDELEPGKRIAATKNVTINESYFRGHFPGNPVMPGVLIIETMAQIASILILKSAEFRNKTAYLGGVQKAKFKRMVRPGDVLKIEVEITKQRDNIGIVDAKARVEGKVVCSAELMFIVSLKDEQQEK</sequence>
<keyword evidence="4 10" id="KW-0963">Cytoplasm</keyword>
<dbReference type="InterPro" id="IPR013114">
    <property type="entry name" value="FabA_FabZ"/>
</dbReference>
<comment type="similarity">
    <text evidence="3 10">Belongs to the thioester dehydratase family. FabZ subfamily.</text>
</comment>
<evidence type="ECO:0000256" key="9">
    <source>
        <dbReference type="ARBA" id="ARBA00025049"/>
    </source>
</evidence>
<dbReference type="GO" id="GO:0005737">
    <property type="term" value="C:cytoplasm"/>
    <property type="evidence" value="ECO:0007669"/>
    <property type="project" value="UniProtKB-SubCell"/>
</dbReference>
<dbReference type="GO" id="GO:0016020">
    <property type="term" value="C:membrane"/>
    <property type="evidence" value="ECO:0007669"/>
    <property type="project" value="GOC"/>
</dbReference>
<comment type="catalytic activity">
    <reaction evidence="1 10">
        <text>a (3R)-hydroxyacyl-[ACP] = a (2E)-enoyl-[ACP] + H2O</text>
        <dbReference type="Rhea" id="RHEA:13097"/>
        <dbReference type="Rhea" id="RHEA-COMP:9925"/>
        <dbReference type="Rhea" id="RHEA-COMP:9945"/>
        <dbReference type="ChEBI" id="CHEBI:15377"/>
        <dbReference type="ChEBI" id="CHEBI:78784"/>
        <dbReference type="ChEBI" id="CHEBI:78827"/>
        <dbReference type="EC" id="4.2.1.59"/>
    </reaction>
</comment>
<dbReference type="GO" id="GO:0009245">
    <property type="term" value="P:lipid A biosynthetic process"/>
    <property type="evidence" value="ECO:0007669"/>
    <property type="project" value="UniProtKB-UniRule"/>
</dbReference>
<reference evidence="11 12" key="1">
    <citation type="journal article" date="2015" name="Genome Announc.">
        <title>Expanding the biotechnology potential of lactobacilli through comparative genomics of 213 strains and associated genera.</title>
        <authorList>
            <person name="Sun Z."/>
            <person name="Harris H.M."/>
            <person name="McCann A."/>
            <person name="Guo C."/>
            <person name="Argimon S."/>
            <person name="Zhang W."/>
            <person name="Yang X."/>
            <person name="Jeffery I.B."/>
            <person name="Cooney J.C."/>
            <person name="Kagawa T.F."/>
            <person name="Liu W."/>
            <person name="Song Y."/>
            <person name="Salvetti E."/>
            <person name="Wrobel A."/>
            <person name="Rasinkangas P."/>
            <person name="Parkhill J."/>
            <person name="Rea M.C."/>
            <person name="O'Sullivan O."/>
            <person name="Ritari J."/>
            <person name="Douillard F.P."/>
            <person name="Paul Ross R."/>
            <person name="Yang R."/>
            <person name="Briner A.E."/>
            <person name="Felis G.E."/>
            <person name="de Vos W.M."/>
            <person name="Barrangou R."/>
            <person name="Klaenhammer T.R."/>
            <person name="Caufield P.W."/>
            <person name="Cui Y."/>
            <person name="Zhang H."/>
            <person name="O'Toole P.W."/>
        </authorList>
    </citation>
    <scope>NUCLEOTIDE SEQUENCE [LARGE SCALE GENOMIC DNA]</scope>
    <source>
        <strain evidence="11 12">DSM 20653</strain>
    </source>
</reference>
<feature type="active site" evidence="10">
    <location>
        <position position="70"/>
    </location>
</feature>
<dbReference type="PANTHER" id="PTHR30272:SF1">
    <property type="entry name" value="3-HYDROXYACYL-[ACYL-CARRIER-PROTEIN] DEHYDRATASE"/>
    <property type="match status" value="1"/>
</dbReference>